<dbReference type="Proteomes" id="UP000807769">
    <property type="component" value="Unassembled WGS sequence"/>
</dbReference>
<protein>
    <submittedName>
        <fullName evidence="1">Uncharacterized protein</fullName>
    </submittedName>
</protein>
<feature type="non-terminal residue" evidence="1">
    <location>
        <position position="1"/>
    </location>
</feature>
<keyword evidence="2" id="KW-1185">Reference proteome</keyword>
<comment type="caution">
    <text evidence="1">The sequence shown here is derived from an EMBL/GenBank/DDBJ whole genome shotgun (WGS) entry which is preliminary data.</text>
</comment>
<gene>
    <name evidence="1" type="ORF">BJ212DRAFT_1199941</name>
</gene>
<dbReference type="GeneID" id="64623075"/>
<organism evidence="1 2">
    <name type="scientific">Suillus subaureus</name>
    <dbReference type="NCBI Taxonomy" id="48587"/>
    <lineage>
        <taxon>Eukaryota</taxon>
        <taxon>Fungi</taxon>
        <taxon>Dikarya</taxon>
        <taxon>Basidiomycota</taxon>
        <taxon>Agaricomycotina</taxon>
        <taxon>Agaricomycetes</taxon>
        <taxon>Agaricomycetidae</taxon>
        <taxon>Boletales</taxon>
        <taxon>Suillineae</taxon>
        <taxon>Suillaceae</taxon>
        <taxon>Suillus</taxon>
    </lineage>
</organism>
<accession>A0A9P7E8C5</accession>
<name>A0A9P7E8C5_9AGAM</name>
<dbReference type="AlphaFoldDB" id="A0A9P7E8C5"/>
<feature type="non-terminal residue" evidence="1">
    <location>
        <position position="93"/>
    </location>
</feature>
<dbReference type="RefSeq" id="XP_041191715.1">
    <property type="nucleotide sequence ID" value="XM_041329058.1"/>
</dbReference>
<reference evidence="1" key="1">
    <citation type="journal article" date="2020" name="New Phytol.">
        <title>Comparative genomics reveals dynamic genome evolution in host specialist ectomycorrhizal fungi.</title>
        <authorList>
            <person name="Lofgren L.A."/>
            <person name="Nguyen N.H."/>
            <person name="Vilgalys R."/>
            <person name="Ruytinx J."/>
            <person name="Liao H.L."/>
            <person name="Branco S."/>
            <person name="Kuo A."/>
            <person name="LaButti K."/>
            <person name="Lipzen A."/>
            <person name="Andreopoulos W."/>
            <person name="Pangilinan J."/>
            <person name="Riley R."/>
            <person name="Hundley H."/>
            <person name="Na H."/>
            <person name="Barry K."/>
            <person name="Grigoriev I.V."/>
            <person name="Stajich J.E."/>
            <person name="Kennedy P.G."/>
        </authorList>
    </citation>
    <scope>NUCLEOTIDE SEQUENCE</scope>
    <source>
        <strain evidence="1">MN1</strain>
    </source>
</reference>
<dbReference type="EMBL" id="JABBWG010000021">
    <property type="protein sequence ID" value="KAG1814254.1"/>
    <property type="molecule type" value="Genomic_DNA"/>
</dbReference>
<proteinExistence type="predicted"/>
<dbReference type="OrthoDB" id="2609626at2759"/>
<sequence length="93" mass="10609">HTKYQFLSHSDMVNVVHQHSAENNWLKLKGLNDAGRVLHILTQLDDYKSLIMVLLENNIPRLQHILTVTLKRGSSIQQIINTLEDSLAGAYHP</sequence>
<evidence type="ECO:0000313" key="1">
    <source>
        <dbReference type="EMBL" id="KAG1814254.1"/>
    </source>
</evidence>
<evidence type="ECO:0000313" key="2">
    <source>
        <dbReference type="Proteomes" id="UP000807769"/>
    </source>
</evidence>